<evidence type="ECO:0000313" key="6">
    <source>
        <dbReference type="EMBL" id="MFC7199352.1"/>
    </source>
</evidence>
<keyword evidence="2 5" id="KW-0812">Transmembrane</keyword>
<feature type="transmembrane region" description="Helical" evidence="5">
    <location>
        <begin position="108"/>
        <end position="126"/>
    </location>
</feature>
<organism evidence="6 7">
    <name type="scientific">Halospeciosus flavus</name>
    <dbReference type="NCBI Taxonomy" id="3032283"/>
    <lineage>
        <taxon>Archaea</taxon>
        <taxon>Methanobacteriati</taxon>
        <taxon>Methanobacteriota</taxon>
        <taxon>Stenosarchaea group</taxon>
        <taxon>Halobacteria</taxon>
        <taxon>Halobacteriales</taxon>
        <taxon>Halobacteriaceae</taxon>
        <taxon>Halospeciosus</taxon>
    </lineage>
</organism>
<sequence length="260" mass="25878">MVAGIPTTTLALLVVLSLFAGVGITAVGPGGIFVTIALVALTDLPPAVVVGTASATFVATGLVGAESYRRSGELGAHGGKRMAVVLSVTGLLGALVGVRLNALVDESTFALLLGVFVSLTGVLVFYRTRYGSTGAEGGYDATTTRGTLGVAAIGSFVGVSGGLLGVGGPVLAVPLLVAVGVPMLVAVGVAQVQSIFVAAFATVGYVARDAVSWPLAVAIGVPELVGVVVGWKVAQSVDAERLTRVLAVLLLVLGPYIALR</sequence>
<dbReference type="RefSeq" id="WP_279529286.1">
    <property type="nucleotide sequence ID" value="NZ_CP122312.1"/>
</dbReference>
<dbReference type="GO" id="GO:0005886">
    <property type="term" value="C:plasma membrane"/>
    <property type="evidence" value="ECO:0007669"/>
    <property type="project" value="UniProtKB-SubCell"/>
</dbReference>
<proteinExistence type="inferred from homology"/>
<comment type="similarity">
    <text evidence="5">Belongs to the 4-toluene sulfonate uptake permease (TSUP) (TC 2.A.102) family.</text>
</comment>
<dbReference type="InterPro" id="IPR051598">
    <property type="entry name" value="TSUP/Inactive_protease-like"/>
</dbReference>
<accession>A0ABD5Z294</accession>
<evidence type="ECO:0000256" key="2">
    <source>
        <dbReference type="ARBA" id="ARBA00022692"/>
    </source>
</evidence>
<keyword evidence="4 5" id="KW-0472">Membrane</keyword>
<name>A0ABD5Z294_9EURY</name>
<feature type="transmembrane region" description="Helical" evidence="5">
    <location>
        <begin position="183"/>
        <end position="206"/>
    </location>
</feature>
<reference evidence="6 7" key="1">
    <citation type="journal article" date="2019" name="Int. J. Syst. Evol. Microbiol.">
        <title>The Global Catalogue of Microorganisms (GCM) 10K type strain sequencing project: providing services to taxonomists for standard genome sequencing and annotation.</title>
        <authorList>
            <consortium name="The Broad Institute Genomics Platform"/>
            <consortium name="The Broad Institute Genome Sequencing Center for Infectious Disease"/>
            <person name="Wu L."/>
            <person name="Ma J."/>
        </authorList>
    </citation>
    <scope>NUCLEOTIDE SEQUENCE [LARGE SCALE GENOMIC DNA]</scope>
    <source>
        <strain evidence="6 7">XZGYJ-43</strain>
    </source>
</reference>
<feature type="transmembrane region" description="Helical" evidence="5">
    <location>
        <begin position="147"/>
        <end position="177"/>
    </location>
</feature>
<dbReference type="EMBL" id="JBHTAR010000011">
    <property type="protein sequence ID" value="MFC7199352.1"/>
    <property type="molecule type" value="Genomic_DNA"/>
</dbReference>
<keyword evidence="5" id="KW-1003">Cell membrane</keyword>
<feature type="transmembrane region" description="Helical" evidence="5">
    <location>
        <begin position="83"/>
        <end position="102"/>
    </location>
</feature>
<evidence type="ECO:0000256" key="5">
    <source>
        <dbReference type="RuleBase" id="RU363041"/>
    </source>
</evidence>
<keyword evidence="3 5" id="KW-1133">Transmembrane helix</keyword>
<feature type="transmembrane region" description="Helical" evidence="5">
    <location>
        <begin position="213"/>
        <end position="231"/>
    </location>
</feature>
<dbReference type="PANTHER" id="PTHR43701:SF2">
    <property type="entry name" value="MEMBRANE TRANSPORTER PROTEIN YJNA-RELATED"/>
    <property type="match status" value="1"/>
</dbReference>
<dbReference type="PANTHER" id="PTHR43701">
    <property type="entry name" value="MEMBRANE TRANSPORTER PROTEIN MJ0441-RELATED"/>
    <property type="match status" value="1"/>
</dbReference>
<comment type="subcellular location">
    <subcellularLocation>
        <location evidence="5">Cell membrane</location>
        <topology evidence="5">Multi-pass membrane protein</topology>
    </subcellularLocation>
    <subcellularLocation>
        <location evidence="1">Membrane</location>
        <topology evidence="1">Multi-pass membrane protein</topology>
    </subcellularLocation>
</comment>
<feature type="transmembrane region" description="Helical" evidence="5">
    <location>
        <begin position="12"/>
        <end position="38"/>
    </location>
</feature>
<dbReference type="InterPro" id="IPR002781">
    <property type="entry name" value="TM_pro_TauE-like"/>
</dbReference>
<evidence type="ECO:0000313" key="7">
    <source>
        <dbReference type="Proteomes" id="UP001596447"/>
    </source>
</evidence>
<gene>
    <name evidence="6" type="ORF">ACFQJ9_07985</name>
</gene>
<feature type="transmembrane region" description="Helical" evidence="5">
    <location>
        <begin position="243"/>
        <end position="259"/>
    </location>
</feature>
<evidence type="ECO:0000256" key="1">
    <source>
        <dbReference type="ARBA" id="ARBA00004141"/>
    </source>
</evidence>
<feature type="transmembrane region" description="Helical" evidence="5">
    <location>
        <begin position="44"/>
        <end position="63"/>
    </location>
</feature>
<evidence type="ECO:0000256" key="4">
    <source>
        <dbReference type="ARBA" id="ARBA00023136"/>
    </source>
</evidence>
<dbReference type="Pfam" id="PF01925">
    <property type="entry name" value="TauE"/>
    <property type="match status" value="1"/>
</dbReference>
<evidence type="ECO:0000256" key="3">
    <source>
        <dbReference type="ARBA" id="ARBA00022989"/>
    </source>
</evidence>
<protein>
    <recommendedName>
        <fullName evidence="5">Probable membrane transporter protein</fullName>
    </recommendedName>
</protein>
<keyword evidence="7" id="KW-1185">Reference proteome</keyword>
<dbReference type="Proteomes" id="UP001596447">
    <property type="component" value="Unassembled WGS sequence"/>
</dbReference>
<dbReference type="AlphaFoldDB" id="A0ABD5Z294"/>
<comment type="caution">
    <text evidence="6">The sequence shown here is derived from an EMBL/GenBank/DDBJ whole genome shotgun (WGS) entry which is preliminary data.</text>
</comment>